<protein>
    <recommendedName>
        <fullName evidence="7">Bis(5'-adenosyl)-triphosphatase</fullName>
        <ecNumber evidence="7">3.6.1.29</ecNumber>
    </recommendedName>
</protein>
<evidence type="ECO:0000256" key="6">
    <source>
        <dbReference type="PROSITE-ProRule" id="PRU00464"/>
    </source>
</evidence>
<dbReference type="InterPro" id="IPR011146">
    <property type="entry name" value="HIT-like"/>
</dbReference>
<dbReference type="InterPro" id="IPR051884">
    <property type="entry name" value="Bis(5'-adenosyl)-TPase_reg"/>
</dbReference>
<keyword evidence="12" id="KW-1185">Reference proteome</keyword>
<feature type="short sequence motif" description="Histidine triad motif" evidence="6">
    <location>
        <begin position="90"/>
        <end position="94"/>
    </location>
</feature>
<reference evidence="10 12" key="2">
    <citation type="submission" date="2023-02" db="EMBL/GenBank/DDBJ databases">
        <title>Encephalitozoon hellem ATCC 50451 complete genome.</title>
        <authorList>
            <person name="Mascarenhas dos Santos A.C."/>
            <person name="Julian A.T."/>
            <person name="Pombert J.-F."/>
        </authorList>
    </citation>
    <scope>NUCLEOTIDE SEQUENCE [LARGE SCALE GENOMIC DNA]</scope>
    <source>
        <strain evidence="10 12">ATCC 50451</strain>
    </source>
</reference>
<evidence type="ECO:0000313" key="11">
    <source>
        <dbReference type="Proteomes" id="UP001059546"/>
    </source>
</evidence>
<feature type="binding site" evidence="4">
    <location>
        <position position="25"/>
    </location>
    <ligand>
        <name>substrate</name>
    </ligand>
</feature>
<evidence type="ECO:0000313" key="10">
    <source>
        <dbReference type="EMBL" id="WEL39616.1"/>
    </source>
</evidence>
<dbReference type="InterPro" id="IPR039383">
    <property type="entry name" value="FHIT"/>
</dbReference>
<dbReference type="EC" id="3.6.1.29" evidence="7"/>
<comment type="catalytic activity">
    <reaction evidence="7">
        <text>P(1),P(3)-bis(5'-adenosyl) triphosphate + H2O = AMP + ADP + 2 H(+)</text>
        <dbReference type="Rhea" id="RHEA:13893"/>
        <dbReference type="ChEBI" id="CHEBI:15377"/>
        <dbReference type="ChEBI" id="CHEBI:15378"/>
        <dbReference type="ChEBI" id="CHEBI:58529"/>
        <dbReference type="ChEBI" id="CHEBI:456215"/>
        <dbReference type="ChEBI" id="CHEBI:456216"/>
        <dbReference type="EC" id="3.6.1.29"/>
    </reaction>
</comment>
<evidence type="ECO:0000313" key="12">
    <source>
        <dbReference type="Proteomes" id="UP001217963"/>
    </source>
</evidence>
<comment type="cofactor">
    <cofactor evidence="7">
        <name>Mn(2+)</name>
        <dbReference type="ChEBI" id="CHEBI:29035"/>
    </cofactor>
</comment>
<reference evidence="9" key="1">
    <citation type="submission" date="2021-05" db="EMBL/GenBank/DDBJ databases">
        <title>Encephalitozoon hellem ATCC 50604 Complete Genome.</title>
        <authorList>
            <person name="Mascarenhas dos Santos A.C."/>
            <person name="Julian A.T."/>
            <person name="Pombert J.-F."/>
        </authorList>
    </citation>
    <scope>NUCLEOTIDE SEQUENCE</scope>
    <source>
        <strain evidence="9">ATCC 50604</strain>
    </source>
</reference>
<gene>
    <name evidence="9" type="ORF">GPU96_10g19170</name>
    <name evidence="10" type="ORF">PFJ87_10g00640</name>
</gene>
<name>A0A9Q9C7Q8_ENCHE</name>
<dbReference type="InterPro" id="IPR019808">
    <property type="entry name" value="Histidine_triad_CS"/>
</dbReference>
<evidence type="ECO:0000256" key="1">
    <source>
        <dbReference type="ARBA" id="ARBA00022741"/>
    </source>
</evidence>
<dbReference type="Gene3D" id="3.30.428.10">
    <property type="entry name" value="HIT-like"/>
    <property type="match status" value="1"/>
</dbReference>
<sequence length="155" mass="17792">MEFGDNTIPYDHVIVRTRHSFVFTNLRPFLPLHILVSPISKKQRIYELTSEETFDLFNTARIAMKGLKGLCDGFTLGVQDGPCAGQTVFHVHIHIVPRVSGDLKRNDEIYEKGALDSVGRPARKYDEMKREAEELKEIIGKAFDEEGLYYQKTFE</sequence>
<feature type="binding site" evidence="4">
    <location>
        <position position="79"/>
    </location>
    <ligand>
        <name>substrate</name>
    </ligand>
</feature>
<feature type="binding site" evidence="4">
    <location>
        <begin position="85"/>
        <end position="88"/>
    </location>
    <ligand>
        <name>substrate</name>
    </ligand>
</feature>
<dbReference type="GO" id="GO:0047710">
    <property type="term" value="F:bis(5'-adenosyl)-triphosphatase activity"/>
    <property type="evidence" value="ECO:0007669"/>
    <property type="project" value="UniProtKB-UniRule"/>
</dbReference>
<dbReference type="Proteomes" id="UP001059546">
    <property type="component" value="Chromosome X"/>
</dbReference>
<proteinExistence type="predicted"/>
<dbReference type="PROSITE" id="PS00892">
    <property type="entry name" value="HIT_1"/>
    <property type="match status" value="1"/>
</dbReference>
<feature type="active site" description="Tele-AMP-histidine intermediate" evidence="3">
    <location>
        <position position="92"/>
    </location>
</feature>
<evidence type="ECO:0000313" key="9">
    <source>
        <dbReference type="EMBL" id="UTX44127.1"/>
    </source>
</evidence>
<accession>A0A9Q9C7Q8</accession>
<dbReference type="FunFam" id="3.30.428.10:FF:000011">
    <property type="entry name" value="Fragile histidine triad"/>
    <property type="match status" value="1"/>
</dbReference>
<evidence type="ECO:0000256" key="3">
    <source>
        <dbReference type="PIRSR" id="PIRSR639383-1"/>
    </source>
</evidence>
<dbReference type="EMBL" id="CP119071">
    <property type="protein sequence ID" value="WEL39616.1"/>
    <property type="molecule type" value="Genomic_DNA"/>
</dbReference>
<dbReference type="PANTHER" id="PTHR46243">
    <property type="entry name" value="BIS(5'-ADENOSYL)-TRIPHOSPHATASE"/>
    <property type="match status" value="1"/>
</dbReference>
<dbReference type="Proteomes" id="UP001217963">
    <property type="component" value="Chromosome X"/>
</dbReference>
<evidence type="ECO:0000256" key="2">
    <source>
        <dbReference type="ARBA" id="ARBA00022801"/>
    </source>
</evidence>
<feature type="site" description="Important for induction of apoptosis" evidence="5">
    <location>
        <position position="110"/>
    </location>
</feature>
<dbReference type="PROSITE" id="PS51084">
    <property type="entry name" value="HIT_2"/>
    <property type="match status" value="1"/>
</dbReference>
<dbReference type="EMBL" id="CP075156">
    <property type="protein sequence ID" value="UTX44127.1"/>
    <property type="molecule type" value="Genomic_DNA"/>
</dbReference>
<keyword evidence="2 7" id="KW-0378">Hydrolase</keyword>
<dbReference type="CDD" id="cd01275">
    <property type="entry name" value="FHIT"/>
    <property type="match status" value="1"/>
</dbReference>
<dbReference type="SUPFAM" id="SSF54197">
    <property type="entry name" value="HIT-like"/>
    <property type="match status" value="1"/>
</dbReference>
<dbReference type="InterPro" id="IPR036265">
    <property type="entry name" value="HIT-like_sf"/>
</dbReference>
<dbReference type="AlphaFoldDB" id="A0A9Q9C7Q8"/>
<dbReference type="Pfam" id="PF01230">
    <property type="entry name" value="HIT"/>
    <property type="match status" value="1"/>
</dbReference>
<evidence type="ECO:0000259" key="8">
    <source>
        <dbReference type="PROSITE" id="PS51084"/>
    </source>
</evidence>
<keyword evidence="1 7" id="KW-0547">Nucleotide-binding</keyword>
<feature type="binding site" evidence="4">
    <location>
        <position position="94"/>
    </location>
    <ligand>
        <name>substrate</name>
    </ligand>
</feature>
<dbReference type="OrthoDB" id="680339at2759"/>
<evidence type="ECO:0000256" key="7">
    <source>
        <dbReference type="RuleBase" id="RU366076"/>
    </source>
</evidence>
<evidence type="ECO:0000256" key="5">
    <source>
        <dbReference type="PIRSR" id="PIRSR639383-3"/>
    </source>
</evidence>
<evidence type="ECO:0000256" key="4">
    <source>
        <dbReference type="PIRSR" id="PIRSR639383-2"/>
    </source>
</evidence>
<dbReference type="PANTHER" id="PTHR46243:SF1">
    <property type="entry name" value="BIS(5'-ADENOSYL)-TRIPHOSPHATASE"/>
    <property type="match status" value="1"/>
</dbReference>
<feature type="domain" description="HIT" evidence="8">
    <location>
        <begin position="1"/>
        <end position="105"/>
    </location>
</feature>
<organism evidence="9 11">
    <name type="scientific">Encephalitozoon hellem</name>
    <name type="common">Microsporidian parasite</name>
    <dbReference type="NCBI Taxonomy" id="27973"/>
    <lineage>
        <taxon>Eukaryota</taxon>
        <taxon>Fungi</taxon>
        <taxon>Fungi incertae sedis</taxon>
        <taxon>Microsporidia</taxon>
        <taxon>Unikaryonidae</taxon>
        <taxon>Encephalitozoon</taxon>
    </lineage>
</organism>
<dbReference type="GO" id="GO:0000166">
    <property type="term" value="F:nucleotide binding"/>
    <property type="evidence" value="ECO:0007669"/>
    <property type="project" value="UniProtKB-KW"/>
</dbReference>